<dbReference type="EMBL" id="AP018553">
    <property type="protein sequence ID" value="BBD73196.1"/>
    <property type="molecule type" value="Genomic_DNA"/>
</dbReference>
<reference evidence="4" key="2">
    <citation type="submission" date="2018-04" db="EMBL/GenBank/DDBJ databases">
        <title>Complete genome sequence of Sulfodiicoccus acidiphilus strain HS-1.</title>
        <authorList>
            <person name="Sakai H.D."/>
            <person name="Kurosawa N."/>
        </authorList>
    </citation>
    <scope>NUCLEOTIDE SEQUENCE [LARGE SCALE GENOMIC DNA]</scope>
    <source>
        <strain evidence="4">HS-1</strain>
    </source>
</reference>
<keyword evidence="1" id="KW-0238">DNA-binding</keyword>
<sequence length="179" mass="21532">MFGEIPILGYPKNLREYLNWRTREARLVVREGKAFLKVVFEKPLEKVDPKSSVAVDVNMSEVVAGKDDKHYVRIPTRIEEVHHWKSLAENLQKKYPKRWKENNRILRRIHSFHLKARRVMEDFARKVGKWVVEIVRTMGASVIELENLRNLIKNVDKLSKEFRDKPYLMQYRRVQYWIS</sequence>
<dbReference type="NCBIfam" id="TIGR01766">
    <property type="entry name" value="IS200/IS605 family accessory protein TnpB-like domain"/>
    <property type="match status" value="1"/>
</dbReference>
<dbReference type="Proteomes" id="UP000276741">
    <property type="component" value="Chromosome"/>
</dbReference>
<evidence type="ECO:0000256" key="1">
    <source>
        <dbReference type="ARBA" id="ARBA00023125"/>
    </source>
</evidence>
<protein>
    <recommendedName>
        <fullName evidence="5">Transposase</fullName>
    </recommendedName>
</protein>
<reference evidence="2" key="3">
    <citation type="journal article" date="2019" name="BMC Res. Notes">
        <title>Complete genome sequence of the Sulfodiicoccus acidiphilus strain HS-1T, the first crenarchaeon that lacks polB3, isolated from an acidic hot spring in Ohwaku-dani, Hakone, Japan.</title>
        <authorList>
            <person name="Sakai H.D."/>
            <person name="Kurosawa N."/>
        </authorList>
    </citation>
    <scope>NUCLEOTIDE SEQUENCE</scope>
    <source>
        <strain evidence="2">HS-1</strain>
    </source>
</reference>
<dbReference type="EMBL" id="BMQS01000019">
    <property type="protein sequence ID" value="GGU01432.1"/>
    <property type="molecule type" value="Genomic_DNA"/>
</dbReference>
<dbReference type="AlphaFoldDB" id="A0A348B4U4"/>
<organism evidence="2 4">
    <name type="scientific">Sulfodiicoccus acidiphilus</name>
    <dbReference type="NCBI Taxonomy" id="1670455"/>
    <lineage>
        <taxon>Archaea</taxon>
        <taxon>Thermoproteota</taxon>
        <taxon>Thermoprotei</taxon>
        <taxon>Sulfolobales</taxon>
        <taxon>Sulfolobaceae</taxon>
        <taxon>Sulfodiicoccus</taxon>
    </lineage>
</organism>
<keyword evidence="4" id="KW-1185">Reference proteome</keyword>
<proteinExistence type="predicted"/>
<reference evidence="3" key="1">
    <citation type="journal article" date="2014" name="Int. J. Syst. Evol. Microbiol.">
        <title>Complete genome sequence of Corynebacterium casei LMG S-19264T (=DSM 44701T), isolated from a smear-ripened cheese.</title>
        <authorList>
            <consortium name="US DOE Joint Genome Institute (JGI-PGF)"/>
            <person name="Walter F."/>
            <person name="Albersmeier A."/>
            <person name="Kalinowski J."/>
            <person name="Ruckert C."/>
        </authorList>
    </citation>
    <scope>NUCLEOTIDE SEQUENCE</scope>
    <source>
        <strain evidence="3">JCM 31740</strain>
    </source>
</reference>
<accession>A0A348B4U4</accession>
<name>A0A348B4U4_9CREN</name>
<dbReference type="InterPro" id="IPR010095">
    <property type="entry name" value="Cas12f1-like_TNB"/>
</dbReference>
<dbReference type="GO" id="GO:0003677">
    <property type="term" value="F:DNA binding"/>
    <property type="evidence" value="ECO:0007669"/>
    <property type="project" value="UniProtKB-KW"/>
</dbReference>
<gene>
    <name evidence="3" type="ORF">GCM10007116_18300</name>
    <name evidence="2" type="ORF">HS1genome_1585</name>
</gene>
<evidence type="ECO:0008006" key="5">
    <source>
        <dbReference type="Google" id="ProtNLM"/>
    </source>
</evidence>
<evidence type="ECO:0000313" key="4">
    <source>
        <dbReference type="Proteomes" id="UP000276741"/>
    </source>
</evidence>
<evidence type="ECO:0000313" key="2">
    <source>
        <dbReference type="EMBL" id="BBD73196.1"/>
    </source>
</evidence>
<dbReference type="Proteomes" id="UP000616143">
    <property type="component" value="Unassembled WGS sequence"/>
</dbReference>
<dbReference type="KEGG" id="sacd:HS1genome_1585"/>
<evidence type="ECO:0000313" key="3">
    <source>
        <dbReference type="EMBL" id="GGU01432.1"/>
    </source>
</evidence>
<reference evidence="3" key="4">
    <citation type="submission" date="2020-09" db="EMBL/GenBank/DDBJ databases">
        <authorList>
            <person name="Sun Q."/>
            <person name="Ohkuma M."/>
        </authorList>
    </citation>
    <scope>NUCLEOTIDE SEQUENCE</scope>
    <source>
        <strain evidence="3">JCM 31740</strain>
    </source>
</reference>